<evidence type="ECO:0000313" key="2">
    <source>
        <dbReference type="Proteomes" id="UP001372338"/>
    </source>
</evidence>
<evidence type="ECO:0000313" key="1">
    <source>
        <dbReference type="EMBL" id="KAK7276580.1"/>
    </source>
</evidence>
<organism evidence="1 2">
    <name type="scientific">Crotalaria pallida</name>
    <name type="common">Smooth rattlebox</name>
    <name type="synonym">Crotalaria striata</name>
    <dbReference type="NCBI Taxonomy" id="3830"/>
    <lineage>
        <taxon>Eukaryota</taxon>
        <taxon>Viridiplantae</taxon>
        <taxon>Streptophyta</taxon>
        <taxon>Embryophyta</taxon>
        <taxon>Tracheophyta</taxon>
        <taxon>Spermatophyta</taxon>
        <taxon>Magnoliopsida</taxon>
        <taxon>eudicotyledons</taxon>
        <taxon>Gunneridae</taxon>
        <taxon>Pentapetalae</taxon>
        <taxon>rosids</taxon>
        <taxon>fabids</taxon>
        <taxon>Fabales</taxon>
        <taxon>Fabaceae</taxon>
        <taxon>Papilionoideae</taxon>
        <taxon>50 kb inversion clade</taxon>
        <taxon>genistoids sensu lato</taxon>
        <taxon>core genistoids</taxon>
        <taxon>Crotalarieae</taxon>
        <taxon>Crotalaria</taxon>
    </lineage>
</organism>
<sequence>MLFAHHNCYTIFTLFLFNKRENVLEHVFFLFCYTKRSDARMFSPFKNRRELEDWFGGELSRSCVIKKDSNSNLFIKGEEP</sequence>
<gene>
    <name evidence="1" type="ORF">RIF29_17723</name>
</gene>
<keyword evidence="2" id="KW-1185">Reference proteome</keyword>
<reference evidence="1 2" key="1">
    <citation type="submission" date="2024-01" db="EMBL/GenBank/DDBJ databases">
        <title>The genomes of 5 underutilized Papilionoideae crops provide insights into root nodulation and disease resistanc.</title>
        <authorList>
            <person name="Yuan L."/>
        </authorList>
    </citation>
    <scope>NUCLEOTIDE SEQUENCE [LARGE SCALE GENOMIC DNA]</scope>
    <source>
        <strain evidence="1">ZHUSHIDOU_FW_LH</strain>
        <tissue evidence="1">Leaf</tissue>
    </source>
</reference>
<dbReference type="EMBL" id="JAYWIO010000003">
    <property type="protein sequence ID" value="KAK7276580.1"/>
    <property type="molecule type" value="Genomic_DNA"/>
</dbReference>
<protein>
    <submittedName>
        <fullName evidence="1">Uncharacterized protein</fullName>
    </submittedName>
</protein>
<dbReference type="Proteomes" id="UP001372338">
    <property type="component" value="Unassembled WGS sequence"/>
</dbReference>
<dbReference type="AlphaFoldDB" id="A0AAN9IGP9"/>
<name>A0AAN9IGP9_CROPI</name>
<proteinExistence type="predicted"/>
<accession>A0AAN9IGP9</accession>
<comment type="caution">
    <text evidence="1">The sequence shown here is derived from an EMBL/GenBank/DDBJ whole genome shotgun (WGS) entry which is preliminary data.</text>
</comment>